<dbReference type="InterPro" id="IPR000374">
    <property type="entry name" value="PC_trans"/>
</dbReference>
<keyword evidence="16" id="KW-0594">Phospholipid biosynthesis</keyword>
<evidence type="ECO:0000256" key="7">
    <source>
        <dbReference type="ARBA" id="ARBA00019373"/>
    </source>
</evidence>
<keyword evidence="10 18" id="KW-0808">Transferase</keyword>
<dbReference type="EMBL" id="CP014671">
    <property type="protein sequence ID" value="ANX05160.1"/>
    <property type="molecule type" value="Genomic_DNA"/>
</dbReference>
<evidence type="ECO:0000256" key="8">
    <source>
        <dbReference type="ARBA" id="ARBA00022475"/>
    </source>
</evidence>
<evidence type="ECO:0000256" key="10">
    <source>
        <dbReference type="ARBA" id="ARBA00022679"/>
    </source>
</evidence>
<evidence type="ECO:0000256" key="1">
    <source>
        <dbReference type="ARBA" id="ARBA00001698"/>
    </source>
</evidence>
<evidence type="ECO:0000313" key="20">
    <source>
        <dbReference type="EMBL" id="ANX05160.1"/>
    </source>
</evidence>
<gene>
    <name evidence="20" type="ORF">PG2T_13880</name>
</gene>
<comment type="catalytic activity">
    <reaction evidence="1 18">
        <text>a 1,2-diacyl-sn-glycero-3-phosphate + CTP + H(+) = a CDP-1,2-diacyl-sn-glycerol + diphosphate</text>
        <dbReference type="Rhea" id="RHEA:16229"/>
        <dbReference type="ChEBI" id="CHEBI:15378"/>
        <dbReference type="ChEBI" id="CHEBI:33019"/>
        <dbReference type="ChEBI" id="CHEBI:37563"/>
        <dbReference type="ChEBI" id="CHEBI:58332"/>
        <dbReference type="ChEBI" id="CHEBI:58608"/>
        <dbReference type="EC" id="2.7.7.41"/>
    </reaction>
</comment>
<feature type="transmembrane region" description="Helical" evidence="19">
    <location>
        <begin position="201"/>
        <end position="221"/>
    </location>
</feature>
<feature type="transmembrane region" description="Helical" evidence="19">
    <location>
        <begin position="78"/>
        <end position="101"/>
    </location>
</feature>
<dbReference type="GO" id="GO:0005886">
    <property type="term" value="C:plasma membrane"/>
    <property type="evidence" value="ECO:0007669"/>
    <property type="project" value="UniProtKB-SubCell"/>
</dbReference>
<dbReference type="FunCoup" id="A0A1B1YW95">
    <property type="interactions" value="416"/>
</dbReference>
<feature type="transmembrane region" description="Helical" evidence="19">
    <location>
        <begin position="6"/>
        <end position="35"/>
    </location>
</feature>
<dbReference type="OrthoDB" id="9799199at2"/>
<evidence type="ECO:0000256" key="9">
    <source>
        <dbReference type="ARBA" id="ARBA00022516"/>
    </source>
</evidence>
<accession>A0A1B1YW95</accession>
<name>A0A1B1YW95_9GAMM</name>
<dbReference type="STRING" id="1810504.PG2T_13880"/>
<keyword evidence="15 19" id="KW-0472">Membrane</keyword>
<dbReference type="KEGG" id="gbi:PG2T_13880"/>
<dbReference type="PROSITE" id="PS01315">
    <property type="entry name" value="CDS"/>
    <property type="match status" value="1"/>
</dbReference>
<keyword evidence="8" id="KW-1003">Cell membrane</keyword>
<evidence type="ECO:0000256" key="12">
    <source>
        <dbReference type="ARBA" id="ARBA00022695"/>
    </source>
</evidence>
<feature type="transmembrane region" description="Helical" evidence="19">
    <location>
        <begin position="113"/>
        <end position="130"/>
    </location>
</feature>
<dbReference type="GO" id="GO:0016024">
    <property type="term" value="P:CDP-diacylglycerol biosynthetic process"/>
    <property type="evidence" value="ECO:0007669"/>
    <property type="project" value="UniProtKB-UniPathway"/>
</dbReference>
<feature type="transmembrane region" description="Helical" evidence="19">
    <location>
        <begin position="176"/>
        <end position="195"/>
    </location>
</feature>
<keyword evidence="21" id="KW-1185">Reference proteome</keyword>
<comment type="pathway">
    <text evidence="3 18">Phospholipid metabolism; CDP-diacylglycerol biosynthesis; CDP-diacylglycerol from sn-glycerol 3-phosphate: step 3/3.</text>
</comment>
<reference evidence="21" key="1">
    <citation type="submission" date="2016-03" db="EMBL/GenBank/DDBJ databases">
        <title>Complete genome sequence of Solimmundus cernigliae, representing a novel lineage of polycyclic aromatic hydrocarbon degraders within the Gammaproteobacteria.</title>
        <authorList>
            <person name="Singleton D.R."/>
            <person name="Dickey A.N."/>
            <person name="Scholl E.H."/>
            <person name="Wright F.A."/>
            <person name="Aitken M.D."/>
        </authorList>
    </citation>
    <scope>NUCLEOTIDE SEQUENCE [LARGE SCALE GENOMIC DNA]</scope>
    <source>
        <strain evidence="21">TR3.2</strain>
    </source>
</reference>
<feature type="transmembrane region" description="Helical" evidence="19">
    <location>
        <begin position="136"/>
        <end position="155"/>
    </location>
</feature>
<dbReference type="Pfam" id="PF01148">
    <property type="entry name" value="CTP_transf_1"/>
    <property type="match status" value="1"/>
</dbReference>
<dbReference type="PANTHER" id="PTHR46382:SF1">
    <property type="entry name" value="PHOSPHATIDATE CYTIDYLYLTRANSFERASE"/>
    <property type="match status" value="1"/>
</dbReference>
<dbReference type="GO" id="GO:0004605">
    <property type="term" value="F:phosphatidate cytidylyltransferase activity"/>
    <property type="evidence" value="ECO:0007669"/>
    <property type="project" value="UniProtKB-EC"/>
</dbReference>
<dbReference type="PANTHER" id="PTHR46382">
    <property type="entry name" value="PHOSPHATIDATE CYTIDYLYLTRANSFERASE"/>
    <property type="match status" value="1"/>
</dbReference>
<evidence type="ECO:0000256" key="6">
    <source>
        <dbReference type="ARBA" id="ARBA00012487"/>
    </source>
</evidence>
<keyword evidence="11 18" id="KW-0812">Transmembrane</keyword>
<evidence type="ECO:0000256" key="15">
    <source>
        <dbReference type="ARBA" id="ARBA00023136"/>
    </source>
</evidence>
<comment type="similarity">
    <text evidence="5 18">Belongs to the CDS family.</text>
</comment>
<evidence type="ECO:0000256" key="3">
    <source>
        <dbReference type="ARBA" id="ARBA00005119"/>
    </source>
</evidence>
<evidence type="ECO:0000256" key="2">
    <source>
        <dbReference type="ARBA" id="ARBA00004651"/>
    </source>
</evidence>
<dbReference type="RefSeq" id="WP_068806765.1">
    <property type="nucleotide sequence ID" value="NZ_CP014671.1"/>
</dbReference>
<comment type="pathway">
    <text evidence="4">Lipid metabolism.</text>
</comment>
<keyword evidence="13 19" id="KW-1133">Transmembrane helix</keyword>
<evidence type="ECO:0000256" key="14">
    <source>
        <dbReference type="ARBA" id="ARBA00023098"/>
    </source>
</evidence>
<sequence>MPRTRILTAIVLLGLVLLLLWRGTLVWLLGVFAAVALRAAWEWAGLCSGLSGARRWLLLATLGASLAGAYALPASWTAVALAAGLAWWALGLRLVLCYPVLPDWIDRPLAQAAIILLALAPAWLALARLADGQRPLLLLCLALVWAADSGAYLVGRRFGRRKLCPQVSPGKTVEGLLGGLVGAALIGLVAGLALGLDGLRLAALVGLATACAAVSVVGDLAESLFKRRAGVKDSSHLLPGHGGVLDRIDALIAAAPLFALTAPLLVRG</sequence>
<dbReference type="EC" id="2.7.7.41" evidence="6 18"/>
<comment type="subcellular location">
    <subcellularLocation>
        <location evidence="2">Cell membrane</location>
        <topology evidence="2">Multi-pass membrane protein</topology>
    </subcellularLocation>
</comment>
<evidence type="ECO:0000256" key="5">
    <source>
        <dbReference type="ARBA" id="ARBA00010185"/>
    </source>
</evidence>
<keyword evidence="17" id="KW-1208">Phospholipid metabolism</keyword>
<evidence type="ECO:0000256" key="18">
    <source>
        <dbReference type="RuleBase" id="RU003938"/>
    </source>
</evidence>
<evidence type="ECO:0000313" key="21">
    <source>
        <dbReference type="Proteomes" id="UP000092952"/>
    </source>
</evidence>
<keyword evidence="9" id="KW-0444">Lipid biosynthesis</keyword>
<evidence type="ECO:0000256" key="17">
    <source>
        <dbReference type="ARBA" id="ARBA00023264"/>
    </source>
</evidence>
<protein>
    <recommendedName>
        <fullName evidence="7 18">Phosphatidate cytidylyltransferase</fullName>
        <ecNumber evidence="6 18">2.7.7.41</ecNumber>
    </recommendedName>
</protein>
<evidence type="ECO:0000256" key="11">
    <source>
        <dbReference type="ARBA" id="ARBA00022692"/>
    </source>
</evidence>
<evidence type="ECO:0000256" key="16">
    <source>
        <dbReference type="ARBA" id="ARBA00023209"/>
    </source>
</evidence>
<organism evidence="20 21">
    <name type="scientific">Immundisolibacter cernigliae</name>
    <dbReference type="NCBI Taxonomy" id="1810504"/>
    <lineage>
        <taxon>Bacteria</taxon>
        <taxon>Pseudomonadati</taxon>
        <taxon>Pseudomonadota</taxon>
        <taxon>Gammaproteobacteria</taxon>
        <taxon>Immundisolibacterales</taxon>
        <taxon>Immundisolibacteraceae</taxon>
        <taxon>Immundisolibacter</taxon>
    </lineage>
</organism>
<dbReference type="UniPathway" id="UPA00557">
    <property type="reaction ID" value="UER00614"/>
</dbReference>
<dbReference type="InParanoid" id="A0A1B1YW95"/>
<dbReference type="Proteomes" id="UP000092952">
    <property type="component" value="Chromosome"/>
</dbReference>
<dbReference type="AlphaFoldDB" id="A0A1B1YW95"/>
<evidence type="ECO:0000256" key="13">
    <source>
        <dbReference type="ARBA" id="ARBA00022989"/>
    </source>
</evidence>
<evidence type="ECO:0000256" key="19">
    <source>
        <dbReference type="SAM" id="Phobius"/>
    </source>
</evidence>
<evidence type="ECO:0000256" key="4">
    <source>
        <dbReference type="ARBA" id="ARBA00005189"/>
    </source>
</evidence>
<keyword evidence="12 18" id="KW-0548">Nucleotidyltransferase</keyword>
<keyword evidence="14" id="KW-0443">Lipid metabolism</keyword>
<proteinExistence type="inferred from homology"/>